<proteinExistence type="predicted"/>
<gene>
    <name evidence="1" type="ORF">BS47DRAFT_817933</name>
</gene>
<accession>A0A9P6ADL7</accession>
<dbReference type="AlphaFoldDB" id="A0A9P6ADL7"/>
<reference evidence="1" key="1">
    <citation type="journal article" date="2020" name="Nat. Commun.">
        <title>Large-scale genome sequencing of mycorrhizal fungi provides insights into the early evolution of symbiotic traits.</title>
        <authorList>
            <person name="Miyauchi S."/>
            <person name="Kiss E."/>
            <person name="Kuo A."/>
            <person name="Drula E."/>
            <person name="Kohler A."/>
            <person name="Sanchez-Garcia M."/>
            <person name="Morin E."/>
            <person name="Andreopoulos B."/>
            <person name="Barry K.W."/>
            <person name="Bonito G."/>
            <person name="Buee M."/>
            <person name="Carver A."/>
            <person name="Chen C."/>
            <person name="Cichocki N."/>
            <person name="Clum A."/>
            <person name="Culley D."/>
            <person name="Crous P.W."/>
            <person name="Fauchery L."/>
            <person name="Girlanda M."/>
            <person name="Hayes R.D."/>
            <person name="Keri Z."/>
            <person name="LaButti K."/>
            <person name="Lipzen A."/>
            <person name="Lombard V."/>
            <person name="Magnuson J."/>
            <person name="Maillard F."/>
            <person name="Murat C."/>
            <person name="Nolan M."/>
            <person name="Ohm R.A."/>
            <person name="Pangilinan J."/>
            <person name="Pereira M.F."/>
            <person name="Perotto S."/>
            <person name="Peter M."/>
            <person name="Pfister S."/>
            <person name="Riley R."/>
            <person name="Sitrit Y."/>
            <person name="Stielow J.B."/>
            <person name="Szollosi G."/>
            <person name="Zifcakova L."/>
            <person name="Stursova M."/>
            <person name="Spatafora J.W."/>
            <person name="Tedersoo L."/>
            <person name="Vaario L.M."/>
            <person name="Yamada A."/>
            <person name="Yan M."/>
            <person name="Wang P."/>
            <person name="Xu J."/>
            <person name="Bruns T."/>
            <person name="Baldrian P."/>
            <person name="Vilgalys R."/>
            <person name="Dunand C."/>
            <person name="Henrissat B."/>
            <person name="Grigoriev I.V."/>
            <person name="Hibbett D."/>
            <person name="Nagy L.G."/>
            <person name="Martin F.M."/>
        </authorList>
    </citation>
    <scope>NUCLEOTIDE SEQUENCE</scope>
    <source>
        <strain evidence="1">UP504</strain>
    </source>
</reference>
<dbReference type="Proteomes" id="UP000886523">
    <property type="component" value="Unassembled WGS sequence"/>
</dbReference>
<evidence type="ECO:0000313" key="1">
    <source>
        <dbReference type="EMBL" id="KAF9503400.1"/>
    </source>
</evidence>
<evidence type="ECO:0000313" key="2">
    <source>
        <dbReference type="Proteomes" id="UP000886523"/>
    </source>
</evidence>
<organism evidence="1 2">
    <name type="scientific">Hydnum rufescens UP504</name>
    <dbReference type="NCBI Taxonomy" id="1448309"/>
    <lineage>
        <taxon>Eukaryota</taxon>
        <taxon>Fungi</taxon>
        <taxon>Dikarya</taxon>
        <taxon>Basidiomycota</taxon>
        <taxon>Agaricomycotina</taxon>
        <taxon>Agaricomycetes</taxon>
        <taxon>Cantharellales</taxon>
        <taxon>Hydnaceae</taxon>
        <taxon>Hydnum</taxon>
    </lineage>
</organism>
<comment type="caution">
    <text evidence="1">The sequence shown here is derived from an EMBL/GenBank/DDBJ whole genome shotgun (WGS) entry which is preliminary data.</text>
</comment>
<protein>
    <submittedName>
        <fullName evidence="1">Uncharacterized protein</fullName>
    </submittedName>
</protein>
<name>A0A9P6ADL7_9AGAM</name>
<keyword evidence="2" id="KW-1185">Reference proteome</keyword>
<sequence>MASRQRTNNAPFLMACADHYTLHWDKNHPSYSSRYPLFVTVEHSSLSYIYDESLNEIFWFSGLFLFLGCYVSCTKCNAMDLEPSLLKTSLFVSGLLIPREEYTPASSYSKVDGIRAQ</sequence>
<dbReference type="EMBL" id="MU129366">
    <property type="protein sequence ID" value="KAF9503400.1"/>
    <property type="molecule type" value="Genomic_DNA"/>
</dbReference>